<dbReference type="Proteomes" id="UP001292094">
    <property type="component" value="Unassembled WGS sequence"/>
</dbReference>
<proteinExistence type="predicted"/>
<dbReference type="AlphaFoldDB" id="A0AAE1UD78"/>
<sequence length="96" mass="10333">MEVHSSTAGAVGQQRQVSWWWWWWDSCSVQLIGKYHHGGHIIDSVAPIAANWPAVGYGATWGAGSIISPRPIADVAMTIQHLIGALYPAGVTSLVP</sequence>
<evidence type="ECO:0000313" key="2">
    <source>
        <dbReference type="Proteomes" id="UP001292094"/>
    </source>
</evidence>
<organism evidence="1 2">
    <name type="scientific">Petrolisthes manimaculis</name>
    <dbReference type="NCBI Taxonomy" id="1843537"/>
    <lineage>
        <taxon>Eukaryota</taxon>
        <taxon>Metazoa</taxon>
        <taxon>Ecdysozoa</taxon>
        <taxon>Arthropoda</taxon>
        <taxon>Crustacea</taxon>
        <taxon>Multicrustacea</taxon>
        <taxon>Malacostraca</taxon>
        <taxon>Eumalacostraca</taxon>
        <taxon>Eucarida</taxon>
        <taxon>Decapoda</taxon>
        <taxon>Pleocyemata</taxon>
        <taxon>Anomura</taxon>
        <taxon>Galatheoidea</taxon>
        <taxon>Porcellanidae</taxon>
        <taxon>Petrolisthes</taxon>
    </lineage>
</organism>
<reference evidence="1" key="1">
    <citation type="submission" date="2023-11" db="EMBL/GenBank/DDBJ databases">
        <title>Genome assemblies of two species of porcelain crab, Petrolisthes cinctipes and Petrolisthes manimaculis (Anomura: Porcellanidae).</title>
        <authorList>
            <person name="Angst P."/>
        </authorList>
    </citation>
    <scope>NUCLEOTIDE SEQUENCE</scope>
    <source>
        <strain evidence="1">PB745_02</strain>
        <tissue evidence="1">Gill</tissue>
    </source>
</reference>
<gene>
    <name evidence="1" type="ORF">Pmani_013844</name>
</gene>
<keyword evidence="2" id="KW-1185">Reference proteome</keyword>
<dbReference type="EMBL" id="JAWZYT010001170">
    <property type="protein sequence ID" value="KAK4314900.1"/>
    <property type="molecule type" value="Genomic_DNA"/>
</dbReference>
<evidence type="ECO:0000313" key="1">
    <source>
        <dbReference type="EMBL" id="KAK4314900.1"/>
    </source>
</evidence>
<comment type="caution">
    <text evidence="1">The sequence shown here is derived from an EMBL/GenBank/DDBJ whole genome shotgun (WGS) entry which is preliminary data.</text>
</comment>
<accession>A0AAE1UD78</accession>
<name>A0AAE1UD78_9EUCA</name>
<protein>
    <submittedName>
        <fullName evidence="1">Uncharacterized protein</fullName>
    </submittedName>
</protein>